<evidence type="ECO:0000259" key="2">
    <source>
        <dbReference type="PROSITE" id="PS50887"/>
    </source>
</evidence>
<keyword evidence="1" id="KW-0812">Transmembrane</keyword>
<keyword evidence="1" id="KW-1133">Transmembrane helix</keyword>
<dbReference type="InterPro" id="IPR043128">
    <property type="entry name" value="Rev_trsase/Diguanyl_cyclase"/>
</dbReference>
<dbReference type="GO" id="GO:0052621">
    <property type="term" value="F:diguanylate cyclase activity"/>
    <property type="evidence" value="ECO:0007669"/>
    <property type="project" value="TreeGrafter"/>
</dbReference>
<proteinExistence type="predicted"/>
<name>A0AAP7DJR0_PAEAL</name>
<dbReference type="NCBIfam" id="TIGR00254">
    <property type="entry name" value="GGDEF"/>
    <property type="match status" value="1"/>
</dbReference>
<evidence type="ECO:0000313" key="4">
    <source>
        <dbReference type="Proteomes" id="UP000552038"/>
    </source>
</evidence>
<reference evidence="3 4" key="1">
    <citation type="submission" date="2020-05" db="EMBL/GenBank/DDBJ databases">
        <title>Whole genome sequencing and identification of novel metabolites from Paenibacillus alvei strain JR949.</title>
        <authorList>
            <person name="Rajendhran J."/>
            <person name="Sree Pranav P."/>
            <person name="Mahalakshmi B."/>
            <person name="Karthikeyan R."/>
        </authorList>
    </citation>
    <scope>NUCLEOTIDE SEQUENCE [LARGE SCALE GENOMIC DNA]</scope>
    <source>
        <strain evidence="3 4">JR949</strain>
    </source>
</reference>
<feature type="domain" description="GGDEF" evidence="2">
    <location>
        <begin position="90"/>
        <end position="220"/>
    </location>
</feature>
<evidence type="ECO:0000256" key="1">
    <source>
        <dbReference type="SAM" id="Phobius"/>
    </source>
</evidence>
<dbReference type="SMART" id="SM00267">
    <property type="entry name" value="GGDEF"/>
    <property type="match status" value="1"/>
</dbReference>
<dbReference type="EMBL" id="JABFOR010000020">
    <property type="protein sequence ID" value="NOJ71976.1"/>
    <property type="molecule type" value="Genomic_DNA"/>
</dbReference>
<dbReference type="AlphaFoldDB" id="A0AAP7DJR0"/>
<dbReference type="PANTHER" id="PTHR45138:SF9">
    <property type="entry name" value="DIGUANYLATE CYCLASE DGCM-RELATED"/>
    <property type="match status" value="1"/>
</dbReference>
<dbReference type="Proteomes" id="UP000552038">
    <property type="component" value="Unassembled WGS sequence"/>
</dbReference>
<dbReference type="InterPro" id="IPR029787">
    <property type="entry name" value="Nucleotide_cyclase"/>
</dbReference>
<dbReference type="InterPro" id="IPR000160">
    <property type="entry name" value="GGDEF_dom"/>
</dbReference>
<dbReference type="Pfam" id="PF00990">
    <property type="entry name" value="GGDEF"/>
    <property type="match status" value="1"/>
</dbReference>
<comment type="caution">
    <text evidence="3">The sequence shown here is derived from an EMBL/GenBank/DDBJ whole genome shotgun (WGS) entry which is preliminary data.</text>
</comment>
<protein>
    <submittedName>
        <fullName evidence="3">GGDEF domain-containing protein</fullName>
    </submittedName>
</protein>
<feature type="transmembrane region" description="Helical" evidence="1">
    <location>
        <begin position="7"/>
        <end position="27"/>
    </location>
</feature>
<dbReference type="GO" id="GO:1902201">
    <property type="term" value="P:negative regulation of bacterial-type flagellum-dependent cell motility"/>
    <property type="evidence" value="ECO:0007669"/>
    <property type="project" value="TreeGrafter"/>
</dbReference>
<feature type="transmembrane region" description="Helical" evidence="1">
    <location>
        <begin position="33"/>
        <end position="50"/>
    </location>
</feature>
<dbReference type="RefSeq" id="WP_171417440.1">
    <property type="nucleotide sequence ID" value="NZ_JABFOR010000020.1"/>
</dbReference>
<gene>
    <name evidence="3" type="ORF">HMI46_15605</name>
</gene>
<evidence type="ECO:0000313" key="3">
    <source>
        <dbReference type="EMBL" id="NOJ71976.1"/>
    </source>
</evidence>
<sequence>MKKCKGRALLFIMSLIPIGSLHVYLSIHDANHLFIMIMSTFAIVVSWQVGKYIDKLRYERDTDPLTKAYTRRAAQRIFRKLSKRAVSVNRKLAVYFVDVDNFKTVNDNYGHHVGDTMLKKISSQLLQLKIRDKQIARWGGDEFVIMVPCANDQEAHVVQHALLSHIQLPVLDEQTPLTISVGCSTFPNQGRSLNELVDIADKQMLWNKRQGKSDVNRKRCSCEWTC</sequence>
<dbReference type="PROSITE" id="PS50887">
    <property type="entry name" value="GGDEF"/>
    <property type="match status" value="1"/>
</dbReference>
<dbReference type="PANTHER" id="PTHR45138">
    <property type="entry name" value="REGULATORY COMPONENTS OF SENSORY TRANSDUCTION SYSTEM"/>
    <property type="match status" value="1"/>
</dbReference>
<dbReference type="GO" id="GO:0005886">
    <property type="term" value="C:plasma membrane"/>
    <property type="evidence" value="ECO:0007669"/>
    <property type="project" value="TreeGrafter"/>
</dbReference>
<accession>A0AAP7DJR0</accession>
<dbReference type="Gene3D" id="3.30.70.270">
    <property type="match status" value="1"/>
</dbReference>
<dbReference type="SUPFAM" id="SSF55073">
    <property type="entry name" value="Nucleotide cyclase"/>
    <property type="match status" value="1"/>
</dbReference>
<organism evidence="3 4">
    <name type="scientific">Paenibacillus alvei</name>
    <name type="common">Bacillus alvei</name>
    <dbReference type="NCBI Taxonomy" id="44250"/>
    <lineage>
        <taxon>Bacteria</taxon>
        <taxon>Bacillati</taxon>
        <taxon>Bacillota</taxon>
        <taxon>Bacilli</taxon>
        <taxon>Bacillales</taxon>
        <taxon>Paenibacillaceae</taxon>
        <taxon>Paenibacillus</taxon>
    </lineage>
</organism>
<dbReference type="InterPro" id="IPR050469">
    <property type="entry name" value="Diguanylate_Cyclase"/>
</dbReference>
<dbReference type="GO" id="GO:0043709">
    <property type="term" value="P:cell adhesion involved in single-species biofilm formation"/>
    <property type="evidence" value="ECO:0007669"/>
    <property type="project" value="TreeGrafter"/>
</dbReference>
<dbReference type="CDD" id="cd01949">
    <property type="entry name" value="GGDEF"/>
    <property type="match status" value="1"/>
</dbReference>
<keyword evidence="1" id="KW-0472">Membrane</keyword>